<dbReference type="EMBL" id="WWHY01000001">
    <property type="protein sequence ID" value="MYR31740.1"/>
    <property type="molecule type" value="Genomic_DNA"/>
</dbReference>
<evidence type="ECO:0000256" key="1">
    <source>
        <dbReference type="SAM" id="MobiDB-lite"/>
    </source>
</evidence>
<dbReference type="Pfam" id="PF19650">
    <property type="entry name" value="DUF6153"/>
    <property type="match status" value="1"/>
</dbReference>
<dbReference type="InterPro" id="IPR046151">
    <property type="entry name" value="DUF6153"/>
</dbReference>
<evidence type="ECO:0000313" key="3">
    <source>
        <dbReference type="EMBL" id="MYR31740.1"/>
    </source>
</evidence>
<keyword evidence="2" id="KW-0812">Transmembrane</keyword>
<evidence type="ECO:0000313" key="4">
    <source>
        <dbReference type="Proteomes" id="UP000467124"/>
    </source>
</evidence>
<dbReference type="Proteomes" id="UP000467124">
    <property type="component" value="Unassembled WGS sequence"/>
</dbReference>
<evidence type="ECO:0000256" key="2">
    <source>
        <dbReference type="SAM" id="Phobius"/>
    </source>
</evidence>
<name>A0A7K2IP45_9ACTN</name>
<gene>
    <name evidence="3" type="ORF">GTW20_05505</name>
</gene>
<comment type="caution">
    <text evidence="3">The sequence shown here is derived from an EMBL/GenBank/DDBJ whole genome shotgun (WGS) entry which is preliminary data.</text>
</comment>
<keyword evidence="2" id="KW-1133">Transmembrane helix</keyword>
<accession>A0A7K2IP45</accession>
<dbReference type="RefSeq" id="WP_161110444.1">
    <property type="nucleotide sequence ID" value="NZ_JBHYPC010000002.1"/>
</dbReference>
<protein>
    <submittedName>
        <fullName evidence="3">Uncharacterized protein</fullName>
    </submittedName>
</protein>
<sequence length="145" mass="14908">MMSSEPLRSSTGRAWVRLLLLAALLLGIGAMHTLGHVQHEAHASTETKGPAPVMAADGLPLSDSEGGHTASDDDQHAAALPDLDPTSICLALGALTATLIGVAALAFVRWPGNPPRSAGPVNRPPPSALPPREGPSLSLLQVLRI</sequence>
<feature type="transmembrane region" description="Helical" evidence="2">
    <location>
        <begin position="90"/>
        <end position="108"/>
    </location>
</feature>
<feature type="region of interest" description="Disordered" evidence="1">
    <location>
        <begin position="41"/>
        <end position="79"/>
    </location>
</feature>
<feature type="compositionally biased region" description="Pro residues" evidence="1">
    <location>
        <begin position="122"/>
        <end position="133"/>
    </location>
</feature>
<organism evidence="3 4">
    <name type="scientific">Nocardiopsis alba</name>
    <dbReference type="NCBI Taxonomy" id="53437"/>
    <lineage>
        <taxon>Bacteria</taxon>
        <taxon>Bacillati</taxon>
        <taxon>Actinomycetota</taxon>
        <taxon>Actinomycetes</taxon>
        <taxon>Streptosporangiales</taxon>
        <taxon>Nocardiopsidaceae</taxon>
        <taxon>Nocardiopsis</taxon>
    </lineage>
</organism>
<dbReference type="AlphaFoldDB" id="A0A7K2IP45"/>
<keyword evidence="2" id="KW-0472">Membrane</keyword>
<feature type="region of interest" description="Disordered" evidence="1">
    <location>
        <begin position="116"/>
        <end position="135"/>
    </location>
</feature>
<reference evidence="3 4" key="1">
    <citation type="journal article" date="2019" name="Nat. Commun.">
        <title>The antimicrobial potential of Streptomyces from insect microbiomes.</title>
        <authorList>
            <person name="Chevrette M.G."/>
            <person name="Carlson C.M."/>
            <person name="Ortega H.E."/>
            <person name="Thomas C."/>
            <person name="Ananiev G.E."/>
            <person name="Barns K.J."/>
            <person name="Book A.J."/>
            <person name="Cagnazzo J."/>
            <person name="Carlos C."/>
            <person name="Flanigan W."/>
            <person name="Grubbs K.J."/>
            <person name="Horn H.A."/>
            <person name="Hoffmann F.M."/>
            <person name="Klassen J.L."/>
            <person name="Knack J.J."/>
            <person name="Lewin G.R."/>
            <person name="McDonald B.R."/>
            <person name="Muller L."/>
            <person name="Melo W.G.P."/>
            <person name="Pinto-Tomas A.A."/>
            <person name="Schmitz A."/>
            <person name="Wendt-Pienkowski E."/>
            <person name="Wildman S."/>
            <person name="Zhao M."/>
            <person name="Zhang F."/>
            <person name="Bugni T.S."/>
            <person name="Andes D.R."/>
            <person name="Pupo M.T."/>
            <person name="Currie C.R."/>
        </authorList>
    </citation>
    <scope>NUCLEOTIDE SEQUENCE [LARGE SCALE GENOMIC DNA]</scope>
    <source>
        <strain evidence="3 4">SID5840</strain>
    </source>
</reference>
<proteinExistence type="predicted"/>